<evidence type="ECO:0000256" key="4">
    <source>
        <dbReference type="ARBA" id="ARBA00023136"/>
    </source>
</evidence>
<dbReference type="EMBL" id="FOXA01000009">
    <property type="protein sequence ID" value="SFP60836.1"/>
    <property type="molecule type" value="Genomic_DNA"/>
</dbReference>
<accession>A0A1I5RSA5</accession>
<reference evidence="7 8" key="1">
    <citation type="submission" date="2016-10" db="EMBL/GenBank/DDBJ databases">
        <authorList>
            <person name="de Groot N.N."/>
        </authorList>
    </citation>
    <scope>NUCLEOTIDE SEQUENCE [LARGE SCALE GENOMIC DNA]</scope>
    <source>
        <strain evidence="7 8">DSM 19547</strain>
    </source>
</reference>
<dbReference type="STRING" id="441119.SAMN04488047_10940"/>
<dbReference type="RefSeq" id="WP_177215144.1">
    <property type="nucleotide sequence ID" value="NZ_FOXA01000009.1"/>
</dbReference>
<dbReference type="Pfam" id="PF04893">
    <property type="entry name" value="Yip1"/>
    <property type="match status" value="1"/>
</dbReference>
<keyword evidence="2 5" id="KW-0812">Transmembrane</keyword>
<gene>
    <name evidence="7" type="ORF">SAMN04488047_10940</name>
</gene>
<protein>
    <submittedName>
        <fullName evidence="7">Yip1 domain-containing protein</fullName>
    </submittedName>
</protein>
<keyword evidence="4 5" id="KW-0472">Membrane</keyword>
<comment type="subcellular location">
    <subcellularLocation>
        <location evidence="1">Membrane</location>
        <topology evidence="1">Multi-pass membrane protein</topology>
    </subcellularLocation>
</comment>
<sequence length="200" mass="21616">MNLTLSNLIPHALFTVRDPQEAARRLMALDLPRDVLWQLLFLVVVVSVLLAEVSNGLLALATGMPSQGLFLSPFAMGAVQLTLLILAVFAIHGVGRAMGGDGRFEDALLLTAWLQFIMACLQVLQVLALLVLPAIAWLIGVAGLILFMWLLMHFVAVIHGFRSLGRVFAMIVVTMFGAAVVLSLLMALFGVQIPEVTQSV</sequence>
<keyword evidence="3 5" id="KW-1133">Transmembrane helix</keyword>
<feature type="domain" description="Yip1" evidence="6">
    <location>
        <begin position="16"/>
        <end position="182"/>
    </location>
</feature>
<evidence type="ECO:0000256" key="3">
    <source>
        <dbReference type="ARBA" id="ARBA00022989"/>
    </source>
</evidence>
<proteinExistence type="predicted"/>
<dbReference type="InterPro" id="IPR006977">
    <property type="entry name" value="Yip1_dom"/>
</dbReference>
<feature type="transmembrane region" description="Helical" evidence="5">
    <location>
        <begin position="74"/>
        <end position="95"/>
    </location>
</feature>
<dbReference type="Proteomes" id="UP000199356">
    <property type="component" value="Unassembled WGS sequence"/>
</dbReference>
<dbReference type="GO" id="GO:0016020">
    <property type="term" value="C:membrane"/>
    <property type="evidence" value="ECO:0007669"/>
    <property type="project" value="UniProtKB-SubCell"/>
</dbReference>
<feature type="transmembrane region" description="Helical" evidence="5">
    <location>
        <begin position="107"/>
        <end position="128"/>
    </location>
</feature>
<name>A0A1I5RSA5_9RHOB</name>
<keyword evidence="8" id="KW-1185">Reference proteome</keyword>
<feature type="transmembrane region" description="Helical" evidence="5">
    <location>
        <begin position="167"/>
        <end position="191"/>
    </location>
</feature>
<feature type="transmembrane region" description="Helical" evidence="5">
    <location>
        <begin position="134"/>
        <end position="155"/>
    </location>
</feature>
<feature type="transmembrane region" description="Helical" evidence="5">
    <location>
        <begin position="35"/>
        <end position="54"/>
    </location>
</feature>
<evidence type="ECO:0000313" key="7">
    <source>
        <dbReference type="EMBL" id="SFP60836.1"/>
    </source>
</evidence>
<dbReference type="AlphaFoldDB" id="A0A1I5RSA5"/>
<evidence type="ECO:0000256" key="1">
    <source>
        <dbReference type="ARBA" id="ARBA00004141"/>
    </source>
</evidence>
<evidence type="ECO:0000313" key="8">
    <source>
        <dbReference type="Proteomes" id="UP000199356"/>
    </source>
</evidence>
<evidence type="ECO:0000259" key="6">
    <source>
        <dbReference type="Pfam" id="PF04893"/>
    </source>
</evidence>
<evidence type="ECO:0000256" key="2">
    <source>
        <dbReference type="ARBA" id="ARBA00022692"/>
    </source>
</evidence>
<organism evidence="7 8">
    <name type="scientific">Tranquillimonas alkanivorans</name>
    <dbReference type="NCBI Taxonomy" id="441119"/>
    <lineage>
        <taxon>Bacteria</taxon>
        <taxon>Pseudomonadati</taxon>
        <taxon>Pseudomonadota</taxon>
        <taxon>Alphaproteobacteria</taxon>
        <taxon>Rhodobacterales</taxon>
        <taxon>Roseobacteraceae</taxon>
        <taxon>Tranquillimonas</taxon>
    </lineage>
</organism>
<evidence type="ECO:0000256" key="5">
    <source>
        <dbReference type="SAM" id="Phobius"/>
    </source>
</evidence>